<dbReference type="KEGG" id="fit:Fi14EGH31_11550"/>
<keyword evidence="1" id="KW-0812">Transmembrane</keyword>
<gene>
    <name evidence="4" type="ORF">Fi14EGH31_11550</name>
</gene>
<evidence type="ECO:0000313" key="5">
    <source>
        <dbReference type="Proteomes" id="UP000593842"/>
    </source>
</evidence>
<dbReference type="EMBL" id="AP024085">
    <property type="protein sequence ID" value="BCL57443.1"/>
    <property type="molecule type" value="Genomic_DNA"/>
</dbReference>
<feature type="transmembrane region" description="Helical" evidence="1">
    <location>
        <begin position="69"/>
        <end position="92"/>
    </location>
</feature>
<accession>A0A7I8E077</accession>
<evidence type="ECO:0000259" key="3">
    <source>
        <dbReference type="Pfam" id="PF20441"/>
    </source>
</evidence>
<dbReference type="GeneID" id="70579589"/>
<dbReference type="GO" id="GO:0004519">
    <property type="term" value="F:endonuclease activity"/>
    <property type="evidence" value="ECO:0007669"/>
    <property type="project" value="InterPro"/>
</dbReference>
<dbReference type="AlphaFoldDB" id="A0A7I8E077"/>
<keyword evidence="1" id="KW-1133">Transmembrane helix</keyword>
<name>A0A7I8E077_9FIRM</name>
<dbReference type="InterPro" id="IPR046462">
    <property type="entry name" value="TerL_nuclease"/>
</dbReference>
<dbReference type="Pfam" id="PF03354">
    <property type="entry name" value="TerL_ATPase"/>
    <property type="match status" value="1"/>
</dbReference>
<organism evidence="4 5">
    <name type="scientific">Faecalibacillus intestinalis</name>
    <dbReference type="NCBI Taxonomy" id="1982626"/>
    <lineage>
        <taxon>Bacteria</taxon>
        <taxon>Bacillati</taxon>
        <taxon>Bacillota</taxon>
        <taxon>Erysipelotrichia</taxon>
        <taxon>Erysipelotrichales</taxon>
        <taxon>Coprobacillaceae</taxon>
        <taxon>Faecalibacillus</taxon>
    </lineage>
</organism>
<feature type="domain" description="Terminase large subunit-like endonuclease" evidence="3">
    <location>
        <begin position="246"/>
        <end position="518"/>
    </location>
</feature>
<dbReference type="Gene3D" id="3.40.50.300">
    <property type="entry name" value="P-loop containing nucleotide triphosphate hydrolases"/>
    <property type="match status" value="1"/>
</dbReference>
<dbReference type="PANTHER" id="PTHR41287">
    <property type="match status" value="1"/>
</dbReference>
<dbReference type="Proteomes" id="UP000593842">
    <property type="component" value="Chromosome"/>
</dbReference>
<evidence type="ECO:0000256" key="1">
    <source>
        <dbReference type="SAM" id="Phobius"/>
    </source>
</evidence>
<proteinExistence type="predicted"/>
<evidence type="ECO:0000259" key="2">
    <source>
        <dbReference type="Pfam" id="PF03354"/>
    </source>
</evidence>
<dbReference type="Pfam" id="PF20441">
    <property type="entry name" value="TerL_nuclease"/>
    <property type="match status" value="1"/>
</dbReference>
<reference evidence="5" key="1">
    <citation type="submission" date="2020-09" db="EMBL/GenBank/DDBJ databases">
        <title>Complete genome sequencing of Faecalibacillus intestinalis strain 14EGH31.</title>
        <authorList>
            <person name="Sakamoto M."/>
            <person name="Murakami T."/>
            <person name="Mori H."/>
        </authorList>
    </citation>
    <scope>NUCLEOTIDE SEQUENCE [LARGE SCALE GENOMIC DNA]</scope>
    <source>
        <strain evidence="5">14EGH31</strain>
    </source>
</reference>
<dbReference type="InterPro" id="IPR027417">
    <property type="entry name" value="P-loop_NTPase"/>
</dbReference>
<dbReference type="InterPro" id="IPR005021">
    <property type="entry name" value="Terminase_largesu-like"/>
</dbReference>
<dbReference type="InterPro" id="IPR046461">
    <property type="entry name" value="TerL_ATPase"/>
</dbReference>
<dbReference type="RefSeq" id="WP_234697835.1">
    <property type="nucleotide sequence ID" value="NZ_AP024085.1"/>
</dbReference>
<dbReference type="PANTHER" id="PTHR41287:SF1">
    <property type="entry name" value="PROTEIN YMFN"/>
    <property type="match status" value="1"/>
</dbReference>
<protein>
    <submittedName>
        <fullName evidence="4">Terminase large subunit</fullName>
    </submittedName>
</protein>
<keyword evidence="1" id="KW-0472">Membrane</keyword>
<sequence>MIECQEINDYIDYVKKNPDKINKERKLLIKNIIMPTLARNDVFFDEKTYQNCLKYCENNYYPLFPYQKFIYAFVFMYVDDVPLFTTIIILMGRGNGKDGFIMPLMNFFQTPLYGIKNYHIDIIANNEQQAKDSFNVVYEMLDAQWNKFRSKFYKTKELIKNRKTRAELRYNTSNAKTKDGKKSGAILFNEYHGYENYDQIKVFNSQLGKIKHARKFIITTNGNVRDGPLDDLIQLCNDILKTGENDLGYFPFFCKINSKEQANDPKYFVLANPSMEFLPDLKIQILRDFKEAQKLPSMMTEFLTKRMNLPARNEEITVAKWEDILRACYSDVENKIERAIPDDINYHPCIIGIDYADIRDFASAGLLFKIDGVYVWRQKTWICRNSPYFESIKFPLEQNIGLEGFDDYEIVNSESLSINAIVEWCIEQMQKYNVVKIIMDTYRFKLFREVFERKGIIIEDKKNPAGLVRMIRNQGAINTYVAPLIEKAFVDGNINFGNSAIMRWYTNNTAVKMDKYGNKSYGKIEPKLRKNDGFMAFVCSISAEDMLDETIIYI</sequence>
<feature type="domain" description="Terminase large subunit-like ATPase" evidence="2">
    <location>
        <begin position="65"/>
        <end position="234"/>
    </location>
</feature>
<evidence type="ECO:0000313" key="4">
    <source>
        <dbReference type="EMBL" id="BCL57443.1"/>
    </source>
</evidence>